<dbReference type="Gene3D" id="3.20.20.450">
    <property type="entry name" value="EAL domain"/>
    <property type="match status" value="1"/>
</dbReference>
<dbReference type="InterPro" id="IPR043128">
    <property type="entry name" value="Rev_trsase/Diguanyl_cyclase"/>
</dbReference>
<dbReference type="SUPFAM" id="SSF55073">
    <property type="entry name" value="Nucleotide cyclase"/>
    <property type="match status" value="1"/>
</dbReference>
<dbReference type="InterPro" id="IPR000700">
    <property type="entry name" value="PAS-assoc_C"/>
</dbReference>
<dbReference type="PROSITE" id="PS50113">
    <property type="entry name" value="PAC"/>
    <property type="match status" value="1"/>
</dbReference>
<dbReference type="PROSITE" id="PS50887">
    <property type="entry name" value="GGDEF"/>
    <property type="match status" value="1"/>
</dbReference>
<dbReference type="CDD" id="cd01949">
    <property type="entry name" value="GGDEF"/>
    <property type="match status" value="1"/>
</dbReference>
<protein>
    <submittedName>
        <fullName evidence="5">EAL domain-containing protein</fullName>
    </submittedName>
</protein>
<comment type="caution">
    <text evidence="5">The sequence shown here is derived from an EMBL/GenBank/DDBJ whole genome shotgun (WGS) entry which is preliminary data.</text>
</comment>
<dbReference type="OrthoDB" id="23692at2"/>
<dbReference type="InterPro" id="IPR000160">
    <property type="entry name" value="GGDEF_dom"/>
</dbReference>
<dbReference type="Proteomes" id="UP000323410">
    <property type="component" value="Unassembled WGS sequence"/>
</dbReference>
<evidence type="ECO:0000259" key="2">
    <source>
        <dbReference type="PROSITE" id="PS50113"/>
    </source>
</evidence>
<sequence length="725" mass="79588">MALPSEGSGVVPTLEETLRHARRPATIHARRVSPPPPWAAAVDSTRRGDRMYRADWPDVDGTGVPEDLFVRALEATSEVSMITDAEQNIRYVSEMFVTITGYSREEVLGHNCRMLQGPGTDRGTTAAIRDALVSGTPFDGEILNYRKDGSAFWNALRITPLYSPDGELTHFVSVQRDINTRMALLEQLRFQALHDQVTGLPNRVEMGARIGQLMAAPRPAETVDAVGVIDLDDFRIINNTFGHAAGDLLLRAWALRLQSRLRDEDFLGRMGGDEFVVIFRDVPRSGTRGEFERLLEPLSDAIDSPFMIDGDAVLIGMSMGIALVTDGVTDAADILRAADEALYSVKQRKADRTQWWELGADDGVQACPSRSEGSRGSEDTRGEACRRALDTGLQVHLQPIINLREGTVHLFEALARLALPDRSLLAPAEFLPHLAVADIDRLFRLVLDQALAQFGRWSSAGVPAELSVNLPPTALDCPDLIDFLSDRLAHHRMEPRRLTLELLESGNLDSDAQRDVLLRIVGLGVGLAMDDLGAGYSSLKRLSSLPFSTIKLDQDLLADIHSRPTDALSMIAAMIQLGRDVGMTVVIEGIEERGVAEAVTVLGAALGQGFYFSRPLPAHEVPAFVARFSERLDPDRFRTHLGALAYHWQFARLGSPHARALDVCPLSHFLSAVDAPADVERWHAQQHDGRAVHLGAGRLMVDWFVQQVRRSAPLALLAPGPLTFS</sequence>
<dbReference type="Pfam" id="PF13426">
    <property type="entry name" value="PAS_9"/>
    <property type="match status" value="1"/>
</dbReference>
<proteinExistence type="predicted"/>
<organism evidence="5 6">
    <name type="scientific">Arthrobacter echini</name>
    <dbReference type="NCBI Taxonomy" id="1529066"/>
    <lineage>
        <taxon>Bacteria</taxon>
        <taxon>Bacillati</taxon>
        <taxon>Actinomycetota</taxon>
        <taxon>Actinomycetes</taxon>
        <taxon>Micrococcales</taxon>
        <taxon>Micrococcaceae</taxon>
        <taxon>Arthrobacter</taxon>
    </lineage>
</organism>
<dbReference type="SMART" id="SM00091">
    <property type="entry name" value="PAS"/>
    <property type="match status" value="1"/>
</dbReference>
<dbReference type="Gene3D" id="3.30.70.270">
    <property type="match status" value="1"/>
</dbReference>
<reference evidence="5 6" key="1">
    <citation type="submission" date="2019-08" db="EMBL/GenBank/DDBJ databases">
        <title>Genone of Arthrobacter echini P9.</title>
        <authorList>
            <person name="Bowman J.P."/>
        </authorList>
    </citation>
    <scope>NUCLEOTIDE SEQUENCE [LARGE SCALE GENOMIC DNA]</scope>
    <source>
        <strain evidence="5 6">P9</strain>
    </source>
</reference>
<dbReference type="SUPFAM" id="SSF55785">
    <property type="entry name" value="PYP-like sensor domain (PAS domain)"/>
    <property type="match status" value="1"/>
</dbReference>
<feature type="domain" description="GGDEF" evidence="4">
    <location>
        <begin position="222"/>
        <end position="358"/>
    </location>
</feature>
<dbReference type="Pfam" id="PF00990">
    <property type="entry name" value="GGDEF"/>
    <property type="match status" value="1"/>
</dbReference>
<keyword evidence="6" id="KW-1185">Reference proteome</keyword>
<dbReference type="SMART" id="SM00052">
    <property type="entry name" value="EAL"/>
    <property type="match status" value="1"/>
</dbReference>
<dbReference type="InterPro" id="IPR000014">
    <property type="entry name" value="PAS"/>
</dbReference>
<dbReference type="SMART" id="SM00267">
    <property type="entry name" value="GGDEF"/>
    <property type="match status" value="1"/>
</dbReference>
<dbReference type="AlphaFoldDB" id="A0A5D0XQF6"/>
<dbReference type="PROSITE" id="PS50883">
    <property type="entry name" value="EAL"/>
    <property type="match status" value="1"/>
</dbReference>
<dbReference type="NCBIfam" id="TIGR00229">
    <property type="entry name" value="sensory_box"/>
    <property type="match status" value="1"/>
</dbReference>
<dbReference type="NCBIfam" id="TIGR00254">
    <property type="entry name" value="GGDEF"/>
    <property type="match status" value="1"/>
</dbReference>
<evidence type="ECO:0000259" key="3">
    <source>
        <dbReference type="PROSITE" id="PS50883"/>
    </source>
</evidence>
<dbReference type="PROSITE" id="PS50112">
    <property type="entry name" value="PAS"/>
    <property type="match status" value="1"/>
</dbReference>
<feature type="domain" description="EAL" evidence="3">
    <location>
        <begin position="374"/>
        <end position="629"/>
    </location>
</feature>
<dbReference type="PANTHER" id="PTHR44757:SF2">
    <property type="entry name" value="BIOFILM ARCHITECTURE MAINTENANCE PROTEIN MBAA"/>
    <property type="match status" value="1"/>
</dbReference>
<name>A0A5D0XQF6_9MICC</name>
<feature type="domain" description="PAC" evidence="2">
    <location>
        <begin position="138"/>
        <end position="190"/>
    </location>
</feature>
<dbReference type="Gene3D" id="3.30.450.20">
    <property type="entry name" value="PAS domain"/>
    <property type="match status" value="1"/>
</dbReference>
<dbReference type="PANTHER" id="PTHR44757">
    <property type="entry name" value="DIGUANYLATE CYCLASE DGCP"/>
    <property type="match status" value="1"/>
</dbReference>
<evidence type="ECO:0000259" key="1">
    <source>
        <dbReference type="PROSITE" id="PS50112"/>
    </source>
</evidence>
<dbReference type="InterPro" id="IPR029787">
    <property type="entry name" value="Nucleotide_cyclase"/>
</dbReference>
<evidence type="ECO:0000313" key="6">
    <source>
        <dbReference type="Proteomes" id="UP000323410"/>
    </source>
</evidence>
<dbReference type="InterPro" id="IPR052155">
    <property type="entry name" value="Biofilm_reg_signaling"/>
</dbReference>
<dbReference type="SUPFAM" id="SSF141868">
    <property type="entry name" value="EAL domain-like"/>
    <property type="match status" value="1"/>
</dbReference>
<dbReference type="SMART" id="SM00086">
    <property type="entry name" value="PAC"/>
    <property type="match status" value="1"/>
</dbReference>
<gene>
    <name evidence="5" type="ORF">FQ377_07615</name>
</gene>
<dbReference type="EMBL" id="VSLD01000003">
    <property type="protein sequence ID" value="TYC98875.1"/>
    <property type="molecule type" value="Genomic_DNA"/>
</dbReference>
<dbReference type="InterPro" id="IPR001610">
    <property type="entry name" value="PAC"/>
</dbReference>
<dbReference type="CDD" id="cd01948">
    <property type="entry name" value="EAL"/>
    <property type="match status" value="1"/>
</dbReference>
<evidence type="ECO:0000313" key="5">
    <source>
        <dbReference type="EMBL" id="TYC98875.1"/>
    </source>
</evidence>
<accession>A0A5D0XQF6</accession>
<feature type="domain" description="PAS" evidence="1">
    <location>
        <begin position="65"/>
        <end position="135"/>
    </location>
</feature>
<dbReference type="InterPro" id="IPR001633">
    <property type="entry name" value="EAL_dom"/>
</dbReference>
<dbReference type="InterPro" id="IPR035965">
    <property type="entry name" value="PAS-like_dom_sf"/>
</dbReference>
<evidence type="ECO:0000259" key="4">
    <source>
        <dbReference type="PROSITE" id="PS50887"/>
    </source>
</evidence>
<dbReference type="InterPro" id="IPR035919">
    <property type="entry name" value="EAL_sf"/>
</dbReference>
<dbReference type="CDD" id="cd00130">
    <property type="entry name" value="PAS"/>
    <property type="match status" value="1"/>
</dbReference>
<dbReference type="Pfam" id="PF00563">
    <property type="entry name" value="EAL"/>
    <property type="match status" value="1"/>
</dbReference>